<evidence type="ECO:0000313" key="2">
    <source>
        <dbReference type="Proteomes" id="UP000315711"/>
    </source>
</evidence>
<dbReference type="SUPFAM" id="SSF52833">
    <property type="entry name" value="Thioredoxin-like"/>
    <property type="match status" value="1"/>
</dbReference>
<dbReference type="InterPro" id="IPR052565">
    <property type="entry name" value="Glutaredoxin-like_YDR286C"/>
</dbReference>
<dbReference type="AlphaFoldDB" id="A0A562QTF1"/>
<reference evidence="1 2" key="1">
    <citation type="journal article" date="2015" name="Stand. Genomic Sci.">
        <title>Genomic Encyclopedia of Bacterial and Archaeal Type Strains, Phase III: the genomes of soil and plant-associated and newly described type strains.</title>
        <authorList>
            <person name="Whitman W.B."/>
            <person name="Woyke T."/>
            <person name="Klenk H.P."/>
            <person name="Zhou Y."/>
            <person name="Lilburn T.G."/>
            <person name="Beck B.J."/>
            <person name="De Vos P."/>
            <person name="Vandamme P."/>
            <person name="Eisen J.A."/>
            <person name="Garrity G."/>
            <person name="Hugenholtz P."/>
            <person name="Kyrpides N.C."/>
        </authorList>
    </citation>
    <scope>NUCLEOTIDE SEQUENCE [LARGE SCALE GENOMIC DNA]</scope>
    <source>
        <strain evidence="1 2">CGMCC 1.10116</strain>
    </source>
</reference>
<sequence>MIDVQVFSKVDCPLCDEAIAVMRLLQDEVEFRITVVDIYQDDSLLEKYQLMIPVVVIDGEEVDYGQVSMEKVRKRLLEKTDS</sequence>
<proteinExistence type="predicted"/>
<evidence type="ECO:0000313" key="1">
    <source>
        <dbReference type="EMBL" id="TWI60019.1"/>
    </source>
</evidence>
<dbReference type="EMBL" id="VLKZ01000001">
    <property type="protein sequence ID" value="TWI60019.1"/>
    <property type="molecule type" value="Genomic_DNA"/>
</dbReference>
<keyword evidence="2" id="KW-1185">Reference proteome</keyword>
<accession>A0A562QTF1</accession>
<gene>
    <name evidence="1" type="ORF">IQ10_00442</name>
</gene>
<dbReference type="PANTHER" id="PTHR33558:SF1">
    <property type="entry name" value="GLUTAREDOXIN-LIKE PROTEIN C5ORF63 HOMOLOG"/>
    <property type="match status" value="1"/>
</dbReference>
<dbReference type="InterPro" id="IPR036249">
    <property type="entry name" value="Thioredoxin-like_sf"/>
</dbReference>
<dbReference type="Proteomes" id="UP000315711">
    <property type="component" value="Unassembled WGS sequence"/>
</dbReference>
<dbReference type="Pfam" id="PF05768">
    <property type="entry name" value="Glrx-like"/>
    <property type="match status" value="1"/>
</dbReference>
<dbReference type="Gene3D" id="3.40.30.10">
    <property type="entry name" value="Glutaredoxin"/>
    <property type="match status" value="1"/>
</dbReference>
<protein>
    <submittedName>
        <fullName evidence="1">Glutaredoxin-like protein DUF836</fullName>
    </submittedName>
</protein>
<dbReference type="InterPro" id="IPR008554">
    <property type="entry name" value="Glutaredoxin-like"/>
</dbReference>
<name>A0A562QTF1_9BACI</name>
<dbReference type="PANTHER" id="PTHR33558">
    <property type="entry name" value="GLUTAREDOXIN-LIKE PROTEIN C5ORF63 HOMOLOG"/>
    <property type="match status" value="1"/>
</dbReference>
<organism evidence="1 2">
    <name type="scientific">Halalkalibacter nanhaiisediminis</name>
    <dbReference type="NCBI Taxonomy" id="688079"/>
    <lineage>
        <taxon>Bacteria</taxon>
        <taxon>Bacillati</taxon>
        <taxon>Bacillota</taxon>
        <taxon>Bacilli</taxon>
        <taxon>Bacillales</taxon>
        <taxon>Bacillaceae</taxon>
        <taxon>Halalkalibacter</taxon>
    </lineage>
</organism>
<comment type="caution">
    <text evidence="1">The sequence shown here is derived from an EMBL/GenBank/DDBJ whole genome shotgun (WGS) entry which is preliminary data.</text>
</comment>